<gene>
    <name evidence="2" type="ORF">B0T26DRAFT_406724</name>
</gene>
<evidence type="ECO:0000256" key="1">
    <source>
        <dbReference type="SAM" id="MobiDB-lite"/>
    </source>
</evidence>
<organism evidence="2 3">
    <name type="scientific">Lasiosphaeria miniovina</name>
    <dbReference type="NCBI Taxonomy" id="1954250"/>
    <lineage>
        <taxon>Eukaryota</taxon>
        <taxon>Fungi</taxon>
        <taxon>Dikarya</taxon>
        <taxon>Ascomycota</taxon>
        <taxon>Pezizomycotina</taxon>
        <taxon>Sordariomycetes</taxon>
        <taxon>Sordariomycetidae</taxon>
        <taxon>Sordariales</taxon>
        <taxon>Lasiosphaeriaceae</taxon>
        <taxon>Lasiosphaeria</taxon>
    </lineage>
</organism>
<accession>A0AA40A554</accession>
<proteinExistence type="predicted"/>
<dbReference type="RefSeq" id="XP_060292761.1">
    <property type="nucleotide sequence ID" value="XM_060434841.1"/>
</dbReference>
<feature type="compositionally biased region" description="Basic residues" evidence="1">
    <location>
        <begin position="1"/>
        <end position="11"/>
    </location>
</feature>
<dbReference type="Proteomes" id="UP001172101">
    <property type="component" value="Unassembled WGS sequence"/>
</dbReference>
<name>A0AA40A554_9PEZI</name>
<reference evidence="2" key="1">
    <citation type="submission" date="2023-06" db="EMBL/GenBank/DDBJ databases">
        <title>Genome-scale phylogeny and comparative genomics of the fungal order Sordariales.</title>
        <authorList>
            <consortium name="Lawrence Berkeley National Laboratory"/>
            <person name="Hensen N."/>
            <person name="Bonometti L."/>
            <person name="Westerberg I."/>
            <person name="Brannstrom I.O."/>
            <person name="Guillou S."/>
            <person name="Cros-Aarteil S."/>
            <person name="Calhoun S."/>
            <person name="Haridas S."/>
            <person name="Kuo A."/>
            <person name="Mondo S."/>
            <person name="Pangilinan J."/>
            <person name="Riley R."/>
            <person name="LaButti K."/>
            <person name="Andreopoulos B."/>
            <person name="Lipzen A."/>
            <person name="Chen C."/>
            <person name="Yanf M."/>
            <person name="Daum C."/>
            <person name="Ng V."/>
            <person name="Clum A."/>
            <person name="Steindorff A."/>
            <person name="Ohm R."/>
            <person name="Martin F."/>
            <person name="Silar P."/>
            <person name="Natvig D."/>
            <person name="Lalanne C."/>
            <person name="Gautier V."/>
            <person name="Ament-velasquez S.L."/>
            <person name="Kruys A."/>
            <person name="Hutchinson M.I."/>
            <person name="Powell A.J."/>
            <person name="Barry K."/>
            <person name="Miller A.N."/>
            <person name="Grigoriev I.V."/>
            <person name="Debuchy R."/>
            <person name="Gladieux P."/>
            <person name="Thoren M.H."/>
            <person name="Johannesson H."/>
        </authorList>
    </citation>
    <scope>NUCLEOTIDE SEQUENCE</scope>
    <source>
        <strain evidence="2">SMH2392-1A</strain>
    </source>
</reference>
<comment type="caution">
    <text evidence="2">The sequence shown here is derived from an EMBL/GenBank/DDBJ whole genome shotgun (WGS) entry which is preliminary data.</text>
</comment>
<evidence type="ECO:0000313" key="2">
    <source>
        <dbReference type="EMBL" id="KAK0709457.1"/>
    </source>
</evidence>
<dbReference type="AlphaFoldDB" id="A0AA40A554"/>
<sequence length="210" mass="23433">MRKGQEHKHPGRAGPHLRPFQPKGGCQHWRPVPASWGAAYWCRRGMQTSNADAMEIPDPLRMCCTVFDTPSGDIYHPIKVSLWPSFSAPHAKYNQVPLLHRSTGLPAETGNHHSNHPGCSFSEVTKWGTSYCLLISFSLVNALFRSPVICHFVLEYRFQYTEALLPKAAHPYFPAVANRTTQGSSILPVLVARQNQFRTGSEAGMAWHAA</sequence>
<dbReference type="GeneID" id="85318111"/>
<keyword evidence="3" id="KW-1185">Reference proteome</keyword>
<feature type="region of interest" description="Disordered" evidence="1">
    <location>
        <begin position="1"/>
        <end position="26"/>
    </location>
</feature>
<protein>
    <submittedName>
        <fullName evidence="2">Uncharacterized protein</fullName>
    </submittedName>
</protein>
<dbReference type="EMBL" id="JAUIRO010000006">
    <property type="protein sequence ID" value="KAK0709457.1"/>
    <property type="molecule type" value="Genomic_DNA"/>
</dbReference>
<evidence type="ECO:0000313" key="3">
    <source>
        <dbReference type="Proteomes" id="UP001172101"/>
    </source>
</evidence>